<evidence type="ECO:0000256" key="11">
    <source>
        <dbReference type="ARBA" id="ARBA00022777"/>
    </source>
</evidence>
<keyword evidence="9" id="KW-0808">Transferase</keyword>
<reference evidence="23" key="1">
    <citation type="submission" date="2025-08" db="UniProtKB">
        <authorList>
            <consortium name="Ensembl"/>
        </authorList>
    </citation>
    <scope>IDENTIFICATION</scope>
</reference>
<evidence type="ECO:0000256" key="8">
    <source>
        <dbReference type="ARBA" id="ARBA00022553"/>
    </source>
</evidence>
<comment type="similarity">
    <text evidence="18">Belongs to the protein kinase superfamily. Tyr protein kinase family. Fes/fps subfamily.</text>
</comment>
<dbReference type="GeneID" id="115542272"/>
<evidence type="ECO:0000259" key="21">
    <source>
        <dbReference type="PROSITE" id="PS50011"/>
    </source>
</evidence>
<keyword evidence="10 19" id="KW-0547">Nucleotide-binding</keyword>
<dbReference type="InterPro" id="IPR014352">
    <property type="entry name" value="FERM/acyl-CoA-bd_prot_sf"/>
</dbReference>
<feature type="region of interest" description="Disordered" evidence="20">
    <location>
        <begin position="700"/>
        <end position="752"/>
    </location>
</feature>
<dbReference type="CDD" id="cd14473">
    <property type="entry name" value="FERM_B-lobe"/>
    <property type="match status" value="1"/>
</dbReference>
<gene>
    <name evidence="23" type="primary">LOC115542272</name>
</gene>
<accession>A0A8C4Z0S5</accession>
<proteinExistence type="inferred from homology"/>
<dbReference type="GO" id="GO:0042995">
    <property type="term" value="C:cell projection"/>
    <property type="evidence" value="ECO:0007669"/>
    <property type="project" value="UniProtKB-SubCell"/>
</dbReference>
<evidence type="ECO:0000256" key="2">
    <source>
        <dbReference type="ARBA" id="ARBA00004316"/>
    </source>
</evidence>
<evidence type="ECO:0000313" key="24">
    <source>
        <dbReference type="Proteomes" id="UP000694546"/>
    </source>
</evidence>
<evidence type="ECO:0000259" key="22">
    <source>
        <dbReference type="PROSITE" id="PS50057"/>
    </source>
</evidence>
<keyword evidence="24" id="KW-1185">Reference proteome</keyword>
<protein>
    <recommendedName>
        <fullName evidence="5">non-specific protein-tyrosine kinase</fullName>
        <ecNumber evidence="5">2.7.10.2</ecNumber>
    </recommendedName>
</protein>
<feature type="region of interest" description="Disordered" evidence="20">
    <location>
        <begin position="766"/>
        <end position="848"/>
    </location>
</feature>
<keyword evidence="11" id="KW-0418">Kinase</keyword>
<dbReference type="RefSeq" id="XP_030210367.1">
    <property type="nucleotide sequence ID" value="XM_030354507.1"/>
</dbReference>
<keyword evidence="8" id="KW-0597">Phosphoprotein</keyword>
<dbReference type="OMA" id="RYDEQTT"/>
<feature type="region of interest" description="Disordered" evidence="20">
    <location>
        <begin position="1"/>
        <end position="37"/>
    </location>
</feature>
<feature type="domain" description="FERM" evidence="22">
    <location>
        <begin position="45"/>
        <end position="365"/>
    </location>
</feature>
<dbReference type="PROSITE" id="PS50057">
    <property type="entry name" value="FERM_3"/>
    <property type="match status" value="1"/>
</dbReference>
<dbReference type="Gene3D" id="1.20.80.10">
    <property type="match status" value="1"/>
</dbReference>
<dbReference type="InterPro" id="IPR000299">
    <property type="entry name" value="FERM_domain"/>
</dbReference>
<dbReference type="PROSITE" id="PS50011">
    <property type="entry name" value="PROTEIN_KINASE_DOM"/>
    <property type="match status" value="1"/>
</dbReference>
<dbReference type="Proteomes" id="UP000694546">
    <property type="component" value="Chromosome 4"/>
</dbReference>
<dbReference type="FunFam" id="3.30.200.20:FF:000194">
    <property type="entry name" value="protein-tyrosine kinase 2-beta isoform X1"/>
    <property type="match status" value="1"/>
</dbReference>
<dbReference type="Pfam" id="PF18038">
    <property type="entry name" value="FERM_N_2"/>
    <property type="match status" value="1"/>
</dbReference>
<dbReference type="Pfam" id="PF03623">
    <property type="entry name" value="Focal_AT"/>
    <property type="match status" value="1"/>
</dbReference>
<keyword evidence="7" id="KW-0963">Cytoplasm</keyword>
<dbReference type="GO" id="GO:0005737">
    <property type="term" value="C:cytoplasm"/>
    <property type="evidence" value="ECO:0007669"/>
    <property type="project" value="UniProtKB-SubCell"/>
</dbReference>
<feature type="compositionally biased region" description="Basic and acidic residues" evidence="20">
    <location>
        <begin position="725"/>
        <end position="752"/>
    </location>
</feature>
<evidence type="ECO:0000256" key="10">
    <source>
        <dbReference type="ARBA" id="ARBA00022741"/>
    </source>
</evidence>
<evidence type="ECO:0000313" key="23">
    <source>
        <dbReference type="Ensembl" id="ENSGMOP00000004537.2"/>
    </source>
</evidence>
<evidence type="ECO:0000256" key="17">
    <source>
        <dbReference type="ARBA" id="ARBA00051245"/>
    </source>
</evidence>
<dbReference type="GO" id="GO:0007172">
    <property type="term" value="P:signal complex assembly"/>
    <property type="evidence" value="ECO:0007669"/>
    <property type="project" value="InterPro"/>
</dbReference>
<dbReference type="FunFam" id="1.10.510.10:FF:000027">
    <property type="entry name" value="Receptor protein-tyrosine kinase"/>
    <property type="match status" value="1"/>
</dbReference>
<dbReference type="FunFam" id="1.20.80.10:FF:000004">
    <property type="entry name" value="Protein-tyrosine kinase 2-beta isoform 1"/>
    <property type="match status" value="1"/>
</dbReference>
<evidence type="ECO:0000256" key="13">
    <source>
        <dbReference type="ARBA" id="ARBA00022949"/>
    </source>
</evidence>
<evidence type="ECO:0000256" key="19">
    <source>
        <dbReference type="PROSITE-ProRule" id="PRU10141"/>
    </source>
</evidence>
<reference evidence="23" key="2">
    <citation type="submission" date="2025-09" db="UniProtKB">
        <authorList>
            <consortium name="Ensembl"/>
        </authorList>
    </citation>
    <scope>IDENTIFICATION</scope>
</reference>
<feature type="binding site" evidence="19">
    <location>
        <position position="457"/>
    </location>
    <ligand>
        <name>ATP</name>
        <dbReference type="ChEBI" id="CHEBI:30616"/>
    </ligand>
</feature>
<evidence type="ECO:0000256" key="4">
    <source>
        <dbReference type="ARBA" id="ARBA00004496"/>
    </source>
</evidence>
<dbReference type="SUPFAM" id="SSF50729">
    <property type="entry name" value="PH domain-like"/>
    <property type="match status" value="1"/>
</dbReference>
<dbReference type="Gene3D" id="3.30.200.20">
    <property type="entry name" value="Phosphorylase Kinase, domain 1"/>
    <property type="match status" value="1"/>
</dbReference>
<dbReference type="PANTHER" id="PTHR46221:SF11">
    <property type="entry name" value="NON-SPECIFIC PROTEIN-TYROSINE KINASE"/>
    <property type="match status" value="1"/>
</dbReference>
<dbReference type="PROSITE" id="PS00107">
    <property type="entry name" value="PROTEIN_KINASE_ATP"/>
    <property type="match status" value="1"/>
</dbReference>
<evidence type="ECO:0000256" key="6">
    <source>
        <dbReference type="ARBA" id="ARBA00022475"/>
    </source>
</evidence>
<dbReference type="Ensembl" id="ENSGMOT00000004673.2">
    <property type="protein sequence ID" value="ENSGMOP00000004537.2"/>
    <property type="gene ID" value="ENSGMOG00000004240.2"/>
</dbReference>
<dbReference type="SMART" id="SM00219">
    <property type="entry name" value="TyrKc"/>
    <property type="match status" value="1"/>
</dbReference>
<dbReference type="EC" id="2.7.10.2" evidence="5"/>
<dbReference type="PRINTS" id="PR00109">
    <property type="entry name" value="TYRKINASE"/>
</dbReference>
<dbReference type="GO" id="GO:0005925">
    <property type="term" value="C:focal adhesion"/>
    <property type="evidence" value="ECO:0007669"/>
    <property type="project" value="UniProtKB-SubCell"/>
</dbReference>
<evidence type="ECO:0000256" key="5">
    <source>
        <dbReference type="ARBA" id="ARBA00011903"/>
    </source>
</evidence>
<keyword evidence="12 19" id="KW-0067">ATP-binding</keyword>
<dbReference type="InterPro" id="IPR005189">
    <property type="entry name" value="Focal_adhesion_kin_target_dom"/>
</dbReference>
<evidence type="ECO:0000256" key="18">
    <source>
        <dbReference type="ARBA" id="ARBA00061333"/>
    </source>
</evidence>
<keyword evidence="16" id="KW-0966">Cell projection</keyword>
<feature type="domain" description="Protein kinase" evidence="21">
    <location>
        <begin position="425"/>
        <end position="681"/>
    </location>
</feature>
<dbReference type="Gene3D" id="1.10.510.10">
    <property type="entry name" value="Transferase(Phosphotransferase) domain 1"/>
    <property type="match status" value="1"/>
</dbReference>
<dbReference type="InterPro" id="IPR049385">
    <property type="entry name" value="FAK1-like_FERM_C"/>
</dbReference>
<dbReference type="SMART" id="SM00295">
    <property type="entry name" value="B41"/>
    <property type="match status" value="1"/>
</dbReference>
<dbReference type="GO" id="GO:0007165">
    <property type="term" value="P:signal transduction"/>
    <property type="evidence" value="ECO:0007669"/>
    <property type="project" value="UniProtKB-ARBA"/>
</dbReference>
<feature type="compositionally biased region" description="Low complexity" evidence="20">
    <location>
        <begin position="7"/>
        <end position="22"/>
    </location>
</feature>
<dbReference type="GeneTree" id="ENSGT00940000157269"/>
<evidence type="ECO:0000256" key="1">
    <source>
        <dbReference type="ARBA" id="ARBA00004246"/>
    </source>
</evidence>
<feature type="compositionally biased region" description="Low complexity" evidence="20">
    <location>
        <begin position="981"/>
        <end position="995"/>
    </location>
</feature>
<dbReference type="InterPro" id="IPR017441">
    <property type="entry name" value="Protein_kinase_ATP_BS"/>
</dbReference>
<dbReference type="SUPFAM" id="SSF54236">
    <property type="entry name" value="Ubiquitin-like"/>
    <property type="match status" value="1"/>
</dbReference>
<dbReference type="InterPro" id="IPR029071">
    <property type="entry name" value="Ubiquitin-like_domsf"/>
</dbReference>
<dbReference type="GO" id="GO:0005886">
    <property type="term" value="C:plasma membrane"/>
    <property type="evidence" value="ECO:0007669"/>
    <property type="project" value="UniProtKB-SubCell"/>
</dbReference>
<evidence type="ECO:0000256" key="16">
    <source>
        <dbReference type="ARBA" id="ARBA00023273"/>
    </source>
</evidence>
<dbReference type="Pfam" id="PF00373">
    <property type="entry name" value="FERM_M"/>
    <property type="match status" value="1"/>
</dbReference>
<dbReference type="Gene3D" id="1.20.120.330">
    <property type="entry name" value="Nucleotidyltransferases domain 2"/>
    <property type="match status" value="1"/>
</dbReference>
<dbReference type="CDD" id="cd13190">
    <property type="entry name" value="FERM_C_FAK1"/>
    <property type="match status" value="1"/>
</dbReference>
<dbReference type="SUPFAM" id="SSF68993">
    <property type="entry name" value="FAT domain of focal adhesion kinase"/>
    <property type="match status" value="1"/>
</dbReference>
<evidence type="ECO:0000256" key="14">
    <source>
        <dbReference type="ARBA" id="ARBA00023136"/>
    </source>
</evidence>
<dbReference type="AlphaFoldDB" id="A0A8C4Z0S5"/>
<dbReference type="InterPro" id="IPR008266">
    <property type="entry name" value="Tyr_kinase_AS"/>
</dbReference>
<dbReference type="GO" id="GO:0004715">
    <property type="term" value="F:non-membrane spanning protein tyrosine kinase activity"/>
    <property type="evidence" value="ECO:0007669"/>
    <property type="project" value="UniProtKB-EC"/>
</dbReference>
<dbReference type="InterPro" id="IPR036137">
    <property type="entry name" value="Focal_adhe_kin_target_dom_sf"/>
</dbReference>
<dbReference type="InterPro" id="IPR000719">
    <property type="entry name" value="Prot_kinase_dom"/>
</dbReference>
<name>A0A8C4Z0S5_GADMO</name>
<feature type="compositionally biased region" description="Pro residues" evidence="20">
    <location>
        <begin position="803"/>
        <end position="828"/>
    </location>
</feature>
<dbReference type="Pfam" id="PF21477">
    <property type="entry name" value="FERM_C_FAK1"/>
    <property type="match status" value="1"/>
</dbReference>
<comment type="subcellular location">
    <subcellularLocation>
        <location evidence="1">Cell junction</location>
        <location evidence="1">Focal adhesion</location>
    </subcellularLocation>
    <subcellularLocation>
        <location evidence="3">Cell membrane</location>
        <topology evidence="3">Peripheral membrane protein</topology>
        <orientation evidence="3">Cytoplasmic side</orientation>
    </subcellularLocation>
    <subcellularLocation>
        <location evidence="2">Cell projection</location>
    </subcellularLocation>
    <subcellularLocation>
        <location evidence="4">Cytoplasm</location>
    </subcellularLocation>
</comment>
<comment type="catalytic activity">
    <reaction evidence="17">
        <text>L-tyrosyl-[protein] + ATP = O-phospho-L-tyrosyl-[protein] + ADP + H(+)</text>
        <dbReference type="Rhea" id="RHEA:10596"/>
        <dbReference type="Rhea" id="RHEA-COMP:10136"/>
        <dbReference type="Rhea" id="RHEA-COMP:20101"/>
        <dbReference type="ChEBI" id="CHEBI:15378"/>
        <dbReference type="ChEBI" id="CHEBI:30616"/>
        <dbReference type="ChEBI" id="CHEBI:46858"/>
        <dbReference type="ChEBI" id="CHEBI:61978"/>
        <dbReference type="ChEBI" id="CHEBI:456216"/>
        <dbReference type="EC" id="2.7.10.2"/>
    </reaction>
</comment>
<dbReference type="GO" id="GO:0005524">
    <property type="term" value="F:ATP binding"/>
    <property type="evidence" value="ECO:0007669"/>
    <property type="project" value="UniProtKB-UniRule"/>
</dbReference>
<keyword evidence="13" id="KW-0965">Cell junction</keyword>
<dbReference type="PANTHER" id="PTHR46221">
    <property type="entry name" value="FERM AND PDZ DOMAIN-CONTAINING PROTEIN FAMILY MEMBER"/>
    <property type="match status" value="1"/>
</dbReference>
<evidence type="ECO:0000256" key="15">
    <source>
        <dbReference type="ARBA" id="ARBA00023137"/>
    </source>
</evidence>
<evidence type="ECO:0000256" key="3">
    <source>
        <dbReference type="ARBA" id="ARBA00004413"/>
    </source>
</evidence>
<evidence type="ECO:0000256" key="12">
    <source>
        <dbReference type="ARBA" id="ARBA00022840"/>
    </source>
</evidence>
<dbReference type="InterPro" id="IPR041784">
    <property type="entry name" value="FAK1/PYK2_FERM_C"/>
</dbReference>
<dbReference type="KEGG" id="gmh:115542272"/>
<dbReference type="InterPro" id="IPR020635">
    <property type="entry name" value="Tyr_kinase_cat_dom"/>
</dbReference>
<dbReference type="InterPro" id="IPR011993">
    <property type="entry name" value="PH-like_dom_sf"/>
</dbReference>
<evidence type="ECO:0000256" key="9">
    <source>
        <dbReference type="ARBA" id="ARBA00022679"/>
    </source>
</evidence>
<keyword evidence="6" id="KW-1003">Cell membrane</keyword>
<evidence type="ECO:0000256" key="7">
    <source>
        <dbReference type="ARBA" id="ARBA00022490"/>
    </source>
</evidence>
<feature type="region of interest" description="Disordered" evidence="20">
    <location>
        <begin position="981"/>
        <end position="1008"/>
    </location>
</feature>
<dbReference type="InterPro" id="IPR041390">
    <property type="entry name" value="FADK_N"/>
</dbReference>
<dbReference type="InterPro" id="IPR011009">
    <property type="entry name" value="Kinase-like_dom_sf"/>
</dbReference>
<keyword evidence="15" id="KW-0829">Tyrosine-protein kinase</keyword>
<organism evidence="23 24">
    <name type="scientific">Gadus morhua</name>
    <name type="common">Atlantic cod</name>
    <dbReference type="NCBI Taxonomy" id="8049"/>
    <lineage>
        <taxon>Eukaryota</taxon>
        <taxon>Metazoa</taxon>
        <taxon>Chordata</taxon>
        <taxon>Craniata</taxon>
        <taxon>Vertebrata</taxon>
        <taxon>Euteleostomi</taxon>
        <taxon>Actinopterygii</taxon>
        <taxon>Neopterygii</taxon>
        <taxon>Teleostei</taxon>
        <taxon>Neoteleostei</taxon>
        <taxon>Acanthomorphata</taxon>
        <taxon>Zeiogadaria</taxon>
        <taxon>Gadariae</taxon>
        <taxon>Gadiformes</taxon>
        <taxon>Gadoidei</taxon>
        <taxon>Gadidae</taxon>
        <taxon>Gadus</taxon>
    </lineage>
</organism>
<evidence type="ECO:0000256" key="20">
    <source>
        <dbReference type="SAM" id="MobiDB-lite"/>
    </source>
</evidence>
<dbReference type="GO" id="GO:0008284">
    <property type="term" value="P:positive regulation of cell population proliferation"/>
    <property type="evidence" value="ECO:0007669"/>
    <property type="project" value="UniProtKB-ARBA"/>
</dbReference>
<dbReference type="SUPFAM" id="SSF56112">
    <property type="entry name" value="Protein kinase-like (PK-like)"/>
    <property type="match status" value="1"/>
</dbReference>
<dbReference type="InterPro" id="IPR035963">
    <property type="entry name" value="FERM_2"/>
</dbReference>
<dbReference type="PROSITE" id="PS00109">
    <property type="entry name" value="PROTEIN_KINASE_TYR"/>
    <property type="match status" value="1"/>
</dbReference>
<dbReference type="InterPro" id="IPR019748">
    <property type="entry name" value="FERM_central"/>
</dbReference>
<feature type="compositionally biased region" description="Low complexity" evidence="20">
    <location>
        <begin position="777"/>
        <end position="802"/>
    </location>
</feature>
<dbReference type="SUPFAM" id="SSF47031">
    <property type="entry name" value="Second domain of FERM"/>
    <property type="match status" value="1"/>
</dbReference>
<dbReference type="Gene3D" id="3.10.20.90">
    <property type="entry name" value="Phosphatidylinositol 3-kinase Catalytic Subunit, Chain A, domain 1"/>
    <property type="match status" value="1"/>
</dbReference>
<keyword evidence="14" id="KW-0472">Membrane</keyword>
<dbReference type="Pfam" id="PF07714">
    <property type="entry name" value="PK_Tyr_Ser-Thr"/>
    <property type="match status" value="1"/>
</dbReference>
<dbReference type="OrthoDB" id="9976756at2759"/>
<sequence>MSGDSGTLSWKSTSSATSRSNSLEGSPVGSGPPHRDGGLAPLTPKIVKVCFFGQGSNLGSNFKLVRCEEGWTIRSIISAVLNSGCVGPDIRYPLCYGLLLRHLKSAAEHWLHPGLSIPELMHSYERQHLEAEWRYDLRIRYIPQDFLEKFKEDRSSMLYLYQQVRSDYMHHYATKVSDGMALQLGCLEIRRFCKDLSLNALEKKSNIELLEKDIGLDVFFPRELIVSMKPKQLRKMIQQTFQGYYTLTEELCIARFFTTLAQCYSFTQESFPCQLVQGWSLSIDLVISPDGISQRADKESLPVLLASFGQVRSIQCSKESDGRAMLNVHMEGAGQPLSVNISSMAMAENMADIIDGYCRLQTNSENSLIVRPNKGRETFALPDIPKGESPVRPCTDNRVGSDIYDEIPDEARSRDRKQSLDRDDIVLGRILGEGFFGEVHDGIYKDPTGERIRVAVKTCKDCSADVKEKFLSEAVLMKTLNHQHIVRLVGVIEWDPVWIVMELYEHGELGSYLVQHQRSLTPATLSLYCVQVCKAMAYLEGLNMVHRDIAVRNVLVASPDCVKLGDFGLSRFIEEEDYYKASLTRLPIKWMAPESINFRRFTTASDVWMFGVFVWEVLSLGQQPFFWMENGQVINHLEAGTRLPKPDLCPPPLYSLLGRCWAYQPAARPKFSQLVCTLSDIQREEVELESRRKLSRTHSLPRFSSLNGSVPPPKPSRLHGNTLRPSKEGKVHEDSRSPWERERESVEDTLWRQKQDMLRDREWLEQEERQLPPETRSGSGSPSGAHSGPHSGSPSGSQSSPLSGPPSSPLPGPHSGPPSGPHSSPPEKPPMDASVKRPLPTAEMDRSGDQVYSSVMEMVKEVVRLKNDVKTLSASEYPTAVKAVGVNLRTLIQSVDEILPTLHSSVRNEIKGTERLLNKDLGELISKMRLAQQNAVTSLRQDCQRQMLAAAHTLAVDSKSLLDAVDQARVRANLARPAAAAAAAATAPADGATARPDSESGLDSDLEA</sequence>
<dbReference type="Gene3D" id="2.30.29.30">
    <property type="entry name" value="Pleckstrin-homology domain (PH domain)/Phosphotyrosine-binding domain (PTB)"/>
    <property type="match status" value="1"/>
</dbReference>
<dbReference type="InterPro" id="IPR019749">
    <property type="entry name" value="Band_41_domain"/>
</dbReference>
<dbReference type="InterPro" id="IPR001245">
    <property type="entry name" value="Ser-Thr/Tyr_kinase_cat_dom"/>
</dbReference>